<accession>A0ABW0IU32</accession>
<organism evidence="1 2">
    <name type="scientific">Bosea eneae</name>
    <dbReference type="NCBI Taxonomy" id="151454"/>
    <lineage>
        <taxon>Bacteria</taxon>
        <taxon>Pseudomonadati</taxon>
        <taxon>Pseudomonadota</taxon>
        <taxon>Alphaproteobacteria</taxon>
        <taxon>Hyphomicrobiales</taxon>
        <taxon>Boseaceae</taxon>
        <taxon>Bosea</taxon>
    </lineage>
</organism>
<reference evidence="2" key="1">
    <citation type="journal article" date="2019" name="Int. J. Syst. Evol. Microbiol.">
        <title>The Global Catalogue of Microorganisms (GCM) 10K type strain sequencing project: providing services to taxonomists for standard genome sequencing and annotation.</title>
        <authorList>
            <consortium name="The Broad Institute Genomics Platform"/>
            <consortium name="The Broad Institute Genome Sequencing Center for Infectious Disease"/>
            <person name="Wu L."/>
            <person name="Ma J."/>
        </authorList>
    </citation>
    <scope>NUCLEOTIDE SEQUENCE [LARGE SCALE GENOMIC DNA]</scope>
    <source>
        <strain evidence="2">NCAIM B.01391</strain>
    </source>
</reference>
<keyword evidence="2" id="KW-1185">Reference proteome</keyword>
<dbReference type="EMBL" id="JBHSLW010000029">
    <property type="protein sequence ID" value="MFC5421572.1"/>
    <property type="molecule type" value="Genomic_DNA"/>
</dbReference>
<sequence length="326" mass="35296">MDAASRHDERDLSAVAALDAATVQFNALCLLLEDAFPQPGGIGSSGSPRREAVRFRANPTLGFPAEEVAAIELPARAGEPITVTANHFGLHGPSSPLPPAFTERIVFAEDGGALRDFSDFFNHRLLGLLFRIWKHYRHQHRYEPGATDPISGAVAALFGMFGVAQEGDRPARTLLLPYAGVLALHSRSASVVAGVVSHYFGVPCAIEEFVPREIRIPEEAQWRLGAPGIELGVDTVAGEAMRDVMGKFRLRLGPLTAAQCDRLLPGGRDHATLTELIRLSIREPLDWDIAFLLAPGEARPFQLGETRLGWSGWLDADPAAAVEFVI</sequence>
<name>A0ABW0IU32_9HYPH</name>
<dbReference type="RefSeq" id="WP_377799855.1">
    <property type="nucleotide sequence ID" value="NZ_JBHSLW010000029.1"/>
</dbReference>
<proteinExistence type="predicted"/>
<protein>
    <submittedName>
        <fullName evidence="1">Type VI secretion system baseplate subunit TssG</fullName>
    </submittedName>
</protein>
<evidence type="ECO:0000313" key="2">
    <source>
        <dbReference type="Proteomes" id="UP001596053"/>
    </source>
</evidence>
<dbReference type="Pfam" id="PF06996">
    <property type="entry name" value="T6SS_TssG"/>
    <property type="match status" value="1"/>
</dbReference>
<dbReference type="InterPro" id="IPR010732">
    <property type="entry name" value="T6SS_TssG-like"/>
</dbReference>
<dbReference type="PANTHER" id="PTHR35564:SF3">
    <property type="entry name" value="TYPE VI SECRETION SYSTEM BASEPLATE SUBUNIT TSSG"/>
    <property type="match status" value="1"/>
</dbReference>
<evidence type="ECO:0000313" key="1">
    <source>
        <dbReference type="EMBL" id="MFC5421572.1"/>
    </source>
</evidence>
<gene>
    <name evidence="1" type="primary">tssG</name>
    <name evidence="1" type="ORF">ACFPOB_18615</name>
</gene>
<comment type="caution">
    <text evidence="1">The sequence shown here is derived from an EMBL/GenBank/DDBJ whole genome shotgun (WGS) entry which is preliminary data.</text>
</comment>
<dbReference type="PANTHER" id="PTHR35564">
    <property type="match status" value="1"/>
</dbReference>
<dbReference type="Proteomes" id="UP001596053">
    <property type="component" value="Unassembled WGS sequence"/>
</dbReference>
<dbReference type="NCBIfam" id="TIGR03347">
    <property type="entry name" value="VI_chp_1"/>
    <property type="match status" value="1"/>
</dbReference>